<accession>K2JM99</accession>
<dbReference type="AlphaFoldDB" id="K2JM99"/>
<feature type="non-terminal residue" evidence="1">
    <location>
        <position position="65"/>
    </location>
</feature>
<protein>
    <submittedName>
        <fullName evidence="1">Acetyl-CoA carboxylase, biotin carboxyl carrier protein</fullName>
    </submittedName>
</protein>
<evidence type="ECO:0000313" key="2">
    <source>
        <dbReference type="Proteomes" id="UP000006746"/>
    </source>
</evidence>
<reference evidence="1 2" key="1">
    <citation type="journal article" date="2012" name="J. Bacteriol.">
        <title>Genome Sequence of Oceanibaculum indicum Type Strain P24.</title>
        <authorList>
            <person name="Lai Q."/>
            <person name="Shao Z."/>
        </authorList>
    </citation>
    <scope>NUCLEOTIDE SEQUENCE [LARGE SCALE GENOMIC DNA]</scope>
    <source>
        <strain evidence="1 2">P24</strain>
    </source>
</reference>
<dbReference type="STRING" id="1207063.P24_14674"/>
<keyword evidence="2" id="KW-1185">Reference proteome</keyword>
<gene>
    <name evidence="1" type="ORF">P24_14674</name>
</gene>
<organism evidence="1 2">
    <name type="scientific">Oceanibaculum indicum P24</name>
    <dbReference type="NCBI Taxonomy" id="1207063"/>
    <lineage>
        <taxon>Bacteria</taxon>
        <taxon>Pseudomonadati</taxon>
        <taxon>Pseudomonadota</taxon>
        <taxon>Alphaproteobacteria</taxon>
        <taxon>Rhodospirillales</taxon>
        <taxon>Oceanibaculaceae</taxon>
        <taxon>Oceanibaculum</taxon>
    </lineage>
</organism>
<sequence>MSKENEKIDAAMIREMAALLNETGLGEIEYETGEVRIRVAKPGAAAMTAIAAPAPVAPTAAAAPA</sequence>
<dbReference type="EMBL" id="AMRL01000022">
    <property type="protein sequence ID" value="EKE71614.1"/>
    <property type="molecule type" value="Genomic_DNA"/>
</dbReference>
<dbReference type="Proteomes" id="UP000006746">
    <property type="component" value="Unassembled WGS sequence"/>
</dbReference>
<proteinExistence type="predicted"/>
<evidence type="ECO:0000313" key="1">
    <source>
        <dbReference type="EMBL" id="EKE71614.1"/>
    </source>
</evidence>
<name>K2JM99_9PROT</name>
<comment type="caution">
    <text evidence="1">The sequence shown here is derived from an EMBL/GenBank/DDBJ whole genome shotgun (WGS) entry which is preliminary data.</text>
</comment>